<organism evidence="6 7">
    <name type="scientific">Myriangium duriaei CBS 260.36</name>
    <dbReference type="NCBI Taxonomy" id="1168546"/>
    <lineage>
        <taxon>Eukaryota</taxon>
        <taxon>Fungi</taxon>
        <taxon>Dikarya</taxon>
        <taxon>Ascomycota</taxon>
        <taxon>Pezizomycotina</taxon>
        <taxon>Dothideomycetes</taxon>
        <taxon>Dothideomycetidae</taxon>
        <taxon>Myriangiales</taxon>
        <taxon>Myriangiaceae</taxon>
        <taxon>Myriangium</taxon>
    </lineage>
</organism>
<name>A0A9P4MIV1_9PEZI</name>
<dbReference type="PANTHER" id="PTHR47338">
    <property type="entry name" value="ZN(II)2CYS6 TRANSCRIPTION FACTOR (EUROFUNG)-RELATED"/>
    <property type="match status" value="1"/>
</dbReference>
<keyword evidence="3" id="KW-0805">Transcription regulation</keyword>
<dbReference type="GO" id="GO:0046872">
    <property type="term" value="F:metal ion binding"/>
    <property type="evidence" value="ECO:0007669"/>
    <property type="project" value="UniProtKB-KW"/>
</dbReference>
<accession>A0A9P4MIV1</accession>
<protein>
    <recommendedName>
        <fullName evidence="8">Transcription factor domain-containing protein</fullName>
    </recommendedName>
</protein>
<evidence type="ECO:0000256" key="1">
    <source>
        <dbReference type="ARBA" id="ARBA00004123"/>
    </source>
</evidence>
<dbReference type="InterPro" id="IPR050815">
    <property type="entry name" value="TF_fung"/>
</dbReference>
<dbReference type="AlphaFoldDB" id="A0A9P4MIV1"/>
<dbReference type="PANTHER" id="PTHR47338:SF9">
    <property type="entry name" value="ZN(II)2CYS6 TRANSCRIPTION FACTOR (EUROFUNG)"/>
    <property type="match status" value="1"/>
</dbReference>
<dbReference type="GO" id="GO:0000981">
    <property type="term" value="F:DNA-binding transcription factor activity, RNA polymerase II-specific"/>
    <property type="evidence" value="ECO:0007669"/>
    <property type="project" value="InterPro"/>
</dbReference>
<comment type="subcellular location">
    <subcellularLocation>
        <location evidence="1">Nucleus</location>
    </subcellularLocation>
</comment>
<gene>
    <name evidence="6" type="ORF">K461DRAFT_275486</name>
</gene>
<keyword evidence="2" id="KW-0479">Metal-binding</keyword>
<evidence type="ECO:0000256" key="3">
    <source>
        <dbReference type="ARBA" id="ARBA00023015"/>
    </source>
</evidence>
<dbReference type="OrthoDB" id="424974at2759"/>
<dbReference type="GO" id="GO:0005634">
    <property type="term" value="C:nucleus"/>
    <property type="evidence" value="ECO:0007669"/>
    <property type="project" value="UniProtKB-SubCell"/>
</dbReference>
<evidence type="ECO:0000256" key="5">
    <source>
        <dbReference type="ARBA" id="ARBA00023242"/>
    </source>
</evidence>
<dbReference type="Proteomes" id="UP000799439">
    <property type="component" value="Unassembled WGS sequence"/>
</dbReference>
<evidence type="ECO:0000313" key="7">
    <source>
        <dbReference type="Proteomes" id="UP000799439"/>
    </source>
</evidence>
<keyword evidence="7" id="KW-1185">Reference proteome</keyword>
<evidence type="ECO:0000256" key="2">
    <source>
        <dbReference type="ARBA" id="ARBA00022723"/>
    </source>
</evidence>
<evidence type="ECO:0000313" key="6">
    <source>
        <dbReference type="EMBL" id="KAF2156375.1"/>
    </source>
</evidence>
<reference evidence="6" key="1">
    <citation type="journal article" date="2020" name="Stud. Mycol.">
        <title>101 Dothideomycetes genomes: a test case for predicting lifestyles and emergence of pathogens.</title>
        <authorList>
            <person name="Haridas S."/>
            <person name="Albert R."/>
            <person name="Binder M."/>
            <person name="Bloem J."/>
            <person name="Labutti K."/>
            <person name="Salamov A."/>
            <person name="Andreopoulos B."/>
            <person name="Baker S."/>
            <person name="Barry K."/>
            <person name="Bills G."/>
            <person name="Bluhm B."/>
            <person name="Cannon C."/>
            <person name="Castanera R."/>
            <person name="Culley D."/>
            <person name="Daum C."/>
            <person name="Ezra D."/>
            <person name="Gonzalez J."/>
            <person name="Henrissat B."/>
            <person name="Kuo A."/>
            <person name="Liang C."/>
            <person name="Lipzen A."/>
            <person name="Lutzoni F."/>
            <person name="Magnuson J."/>
            <person name="Mondo S."/>
            <person name="Nolan M."/>
            <person name="Ohm R."/>
            <person name="Pangilinan J."/>
            <person name="Park H.-J."/>
            <person name="Ramirez L."/>
            <person name="Alfaro M."/>
            <person name="Sun H."/>
            <person name="Tritt A."/>
            <person name="Yoshinaga Y."/>
            <person name="Zwiers L.-H."/>
            <person name="Turgeon B."/>
            <person name="Goodwin S."/>
            <person name="Spatafora J."/>
            <person name="Crous P."/>
            <person name="Grigoriev I."/>
        </authorList>
    </citation>
    <scope>NUCLEOTIDE SEQUENCE</scope>
    <source>
        <strain evidence="6">CBS 260.36</strain>
    </source>
</reference>
<dbReference type="CDD" id="cd12148">
    <property type="entry name" value="fungal_TF_MHR"/>
    <property type="match status" value="1"/>
</dbReference>
<keyword evidence="4" id="KW-0804">Transcription</keyword>
<comment type="caution">
    <text evidence="6">The sequence shown here is derived from an EMBL/GenBank/DDBJ whole genome shotgun (WGS) entry which is preliminary data.</text>
</comment>
<sequence length="503" mass="56620">MGEEAATSLDISLESLRRAVLVYRTKIHLQPLPLFDLNGLAEYLAKAPSYLRWSFISLCWSFESTGHDLDSYAKASRQTVMELACEGTATFDIIKSLCLLAMRDMAAGDERRAWMTIGTATRLQAFHGGIHADEEEHSRCYWSLFLLERASCSHPWGLKDITSSPQHPASPSWPSPTPLNDNSDGVICLPAVDEGVEDLGIISYCITLVSIWGDVNSYLQQVRSGRALKPWLSDSGYAQLSLSTFECDSKMALKHSLRNAYLQDRPPSDFVEYREYWTSWILMQLTLHAIPAILNHPFIHFIVTKDQNHNPQSRLFLKQATDQALFHSGWIAKLLSIVVNFQLDITNPLIGDLVAAVATVCWMFQFAQDTGVATQAKKDLEVCDQFLARLSSIWPHIAQKQKLLRELEVKVENSRSEGTGEVATITFKATILWSILHSSIAPFSTTSREEEASVCLNIHSIPPLTEEHGVMNNVAHSELLPRDQSWGFDLFDEDFFQFTHNID</sequence>
<dbReference type="EMBL" id="ML996082">
    <property type="protein sequence ID" value="KAF2156375.1"/>
    <property type="molecule type" value="Genomic_DNA"/>
</dbReference>
<keyword evidence="5" id="KW-0539">Nucleus</keyword>
<proteinExistence type="predicted"/>
<evidence type="ECO:0008006" key="8">
    <source>
        <dbReference type="Google" id="ProtNLM"/>
    </source>
</evidence>
<evidence type="ECO:0000256" key="4">
    <source>
        <dbReference type="ARBA" id="ARBA00023163"/>
    </source>
</evidence>